<evidence type="ECO:0000313" key="7">
    <source>
        <dbReference type="EMBL" id="CAG7786744.1"/>
    </source>
</evidence>
<dbReference type="Proteomes" id="UP000708208">
    <property type="component" value="Unassembled WGS sequence"/>
</dbReference>
<evidence type="ECO:0000256" key="5">
    <source>
        <dbReference type="SAM" id="SignalP"/>
    </source>
</evidence>
<dbReference type="InterPro" id="IPR008266">
    <property type="entry name" value="Tyr_kinase_AS"/>
</dbReference>
<evidence type="ECO:0000256" key="4">
    <source>
        <dbReference type="SAM" id="Phobius"/>
    </source>
</evidence>
<feature type="binding site" evidence="3">
    <location>
        <position position="625"/>
    </location>
    <ligand>
        <name>ATP</name>
        <dbReference type="ChEBI" id="CHEBI:30616"/>
    </ligand>
</feature>
<dbReference type="InterPro" id="IPR050122">
    <property type="entry name" value="RTK"/>
</dbReference>
<dbReference type="GO" id="GO:0005524">
    <property type="term" value="F:ATP binding"/>
    <property type="evidence" value="ECO:0007669"/>
    <property type="project" value="UniProtKB-UniRule"/>
</dbReference>
<keyword evidence="4" id="KW-0472">Membrane</keyword>
<comment type="subcellular location">
    <subcellularLocation>
        <location evidence="1">Membrane</location>
        <topology evidence="1">Single-pass membrane protein</topology>
    </subcellularLocation>
</comment>
<evidence type="ECO:0000256" key="3">
    <source>
        <dbReference type="PROSITE-ProRule" id="PRU10141"/>
    </source>
</evidence>
<keyword evidence="3" id="KW-0547">Nucleotide-binding</keyword>
<keyword evidence="3" id="KW-0067">ATP-binding</keyword>
<feature type="chain" id="PRO_5035286780" description="Protein kinase domain-containing protein" evidence="5">
    <location>
        <begin position="19"/>
        <end position="819"/>
    </location>
</feature>
<dbReference type="AlphaFoldDB" id="A0A8J2KKC9"/>
<organism evidence="7 8">
    <name type="scientific">Allacma fusca</name>
    <dbReference type="NCBI Taxonomy" id="39272"/>
    <lineage>
        <taxon>Eukaryota</taxon>
        <taxon>Metazoa</taxon>
        <taxon>Ecdysozoa</taxon>
        <taxon>Arthropoda</taxon>
        <taxon>Hexapoda</taxon>
        <taxon>Collembola</taxon>
        <taxon>Symphypleona</taxon>
        <taxon>Sminthuridae</taxon>
        <taxon>Allacma</taxon>
    </lineage>
</organism>
<dbReference type="Pfam" id="PF07714">
    <property type="entry name" value="PK_Tyr_Ser-Thr"/>
    <property type="match status" value="1"/>
</dbReference>
<evidence type="ECO:0000259" key="6">
    <source>
        <dbReference type="PROSITE" id="PS50011"/>
    </source>
</evidence>
<dbReference type="OrthoDB" id="248923at2759"/>
<evidence type="ECO:0000256" key="1">
    <source>
        <dbReference type="ARBA" id="ARBA00004167"/>
    </source>
</evidence>
<sequence>MDCKLMFVLFLIYRKGHLQEIQLAKLPDIWYCYCNSTDCLPSKDCHGKKNPQVLVLGCRASYPIRWLAQKPFGSIWNATIDGINLYQGNAEGIYTQELSIPIKSRGFSNYLRCQSFQSPGQTAGIYLNNRISFPKNSVPTGKQVEGERAWNIFYVDSRENAFIRETEIQLTVPCMSKTMPRHLFTSPNISADAYDFIELRQSERLIEVKGHGGNNEHIFNNTYDPRVGFRIKTSGISILKSNFECISKQPQYKVVMTPVNLRDKIGAKLSQRRRGTVQCFPSIVNMEVSIKFGACNSISECDLKWKPWDPHIFSVVKKPGNAFGVVSLENEEIYSTSRNGIKLDYPHGFLHCCGLRPKYDSQNESSELEYVSEMKYMFTGLDGKAYFTSDETQRRNDERIIALEEVSYSEDGMIRTYECKISTFLLLPNIQFLVHFDDPIFDRESTILRPGHDPVPLEASIQQVQWKKQEAIASWLLVLPIQSNMTGITCTAPHINDNMIADVDMKISEKIITNSKWEANTAFYVASFAIFMFAILLALLVLLWTKYKTAVNKIRNLAGHEVDEFLLGNKNAQRDQHGIPLDRMPFEDNKIIRSEHLKIEETILGEGQYGIVQKGTLNGQSVAVKSSKSTADIEYFKAFLKEIKLMAYIGEHENVVRFCGAVVDKIQERLCFAVIELSPYGNLNNYLRTHCNKYSDESMELLETIHTSNTGNPGIQLNKTILISFCRQIATGMEFLSQKKVIHSDLAARNVLVWDKDVVKITDFGLSRQLYNCANYTKTSQTPLPWRSLFWGQLDYGLRESTRIRISSYEAPKLHSGHI</sequence>
<dbReference type="EMBL" id="CAJVCH010324712">
    <property type="protein sequence ID" value="CAG7786744.1"/>
    <property type="molecule type" value="Genomic_DNA"/>
</dbReference>
<dbReference type="GO" id="GO:0005886">
    <property type="term" value="C:plasma membrane"/>
    <property type="evidence" value="ECO:0007669"/>
    <property type="project" value="TreeGrafter"/>
</dbReference>
<feature type="signal peptide" evidence="5">
    <location>
        <begin position="1"/>
        <end position="18"/>
    </location>
</feature>
<dbReference type="InterPro" id="IPR000719">
    <property type="entry name" value="Prot_kinase_dom"/>
</dbReference>
<dbReference type="InterPro" id="IPR017441">
    <property type="entry name" value="Protein_kinase_ATP_BS"/>
</dbReference>
<keyword evidence="8" id="KW-1185">Reference proteome</keyword>
<dbReference type="PROSITE" id="PS50011">
    <property type="entry name" value="PROTEIN_KINASE_DOM"/>
    <property type="match status" value="1"/>
</dbReference>
<dbReference type="PANTHER" id="PTHR24416:SF620">
    <property type="entry name" value="TYROSINE-PROTEIN KINASE RECEPTOR TORSO"/>
    <property type="match status" value="1"/>
</dbReference>
<keyword evidence="4" id="KW-1133">Transmembrane helix</keyword>
<reference evidence="7" key="1">
    <citation type="submission" date="2021-06" db="EMBL/GenBank/DDBJ databases">
        <authorList>
            <person name="Hodson N. C."/>
            <person name="Mongue J. A."/>
            <person name="Jaron S. K."/>
        </authorList>
    </citation>
    <scope>NUCLEOTIDE SEQUENCE</scope>
</reference>
<accession>A0A8J2KKC9</accession>
<dbReference type="GO" id="GO:0004714">
    <property type="term" value="F:transmembrane receptor protein tyrosine kinase activity"/>
    <property type="evidence" value="ECO:0007669"/>
    <property type="project" value="UniProtKB-EC"/>
</dbReference>
<evidence type="ECO:0000313" key="8">
    <source>
        <dbReference type="Proteomes" id="UP000708208"/>
    </source>
</evidence>
<feature type="transmembrane region" description="Helical" evidence="4">
    <location>
        <begin position="522"/>
        <end position="545"/>
    </location>
</feature>
<comment type="catalytic activity">
    <reaction evidence="2">
        <text>L-tyrosyl-[protein] + ATP = O-phospho-L-tyrosyl-[protein] + ADP + H(+)</text>
        <dbReference type="Rhea" id="RHEA:10596"/>
        <dbReference type="Rhea" id="RHEA-COMP:10136"/>
        <dbReference type="Rhea" id="RHEA-COMP:20101"/>
        <dbReference type="ChEBI" id="CHEBI:15378"/>
        <dbReference type="ChEBI" id="CHEBI:30616"/>
        <dbReference type="ChEBI" id="CHEBI:46858"/>
        <dbReference type="ChEBI" id="CHEBI:61978"/>
        <dbReference type="ChEBI" id="CHEBI:456216"/>
        <dbReference type="EC" id="2.7.10.1"/>
    </reaction>
</comment>
<comment type="caution">
    <text evidence="7">The sequence shown here is derived from an EMBL/GenBank/DDBJ whole genome shotgun (WGS) entry which is preliminary data.</text>
</comment>
<dbReference type="InterPro" id="IPR001245">
    <property type="entry name" value="Ser-Thr/Tyr_kinase_cat_dom"/>
</dbReference>
<proteinExistence type="predicted"/>
<keyword evidence="4" id="KW-0812">Transmembrane</keyword>
<dbReference type="GO" id="GO:0007169">
    <property type="term" value="P:cell surface receptor protein tyrosine kinase signaling pathway"/>
    <property type="evidence" value="ECO:0007669"/>
    <property type="project" value="TreeGrafter"/>
</dbReference>
<dbReference type="PROSITE" id="PS00109">
    <property type="entry name" value="PROTEIN_KINASE_TYR"/>
    <property type="match status" value="1"/>
</dbReference>
<dbReference type="PROSITE" id="PS00107">
    <property type="entry name" value="PROTEIN_KINASE_ATP"/>
    <property type="match status" value="1"/>
</dbReference>
<name>A0A8J2KKC9_9HEXA</name>
<protein>
    <recommendedName>
        <fullName evidence="6">Protein kinase domain-containing protein</fullName>
    </recommendedName>
</protein>
<feature type="domain" description="Protein kinase" evidence="6">
    <location>
        <begin position="598"/>
        <end position="819"/>
    </location>
</feature>
<gene>
    <name evidence="7" type="ORF">AFUS01_LOCUS25299</name>
</gene>
<dbReference type="GO" id="GO:0043235">
    <property type="term" value="C:receptor complex"/>
    <property type="evidence" value="ECO:0007669"/>
    <property type="project" value="TreeGrafter"/>
</dbReference>
<dbReference type="PANTHER" id="PTHR24416">
    <property type="entry name" value="TYROSINE-PROTEIN KINASE RECEPTOR"/>
    <property type="match status" value="1"/>
</dbReference>
<keyword evidence="5" id="KW-0732">Signal</keyword>
<evidence type="ECO:0000256" key="2">
    <source>
        <dbReference type="ARBA" id="ARBA00051243"/>
    </source>
</evidence>